<feature type="region of interest" description="Disordered" evidence="1">
    <location>
        <begin position="1"/>
        <end position="172"/>
    </location>
</feature>
<accession>A0A4Q9MWS7</accession>
<feature type="compositionally biased region" description="Polar residues" evidence="1">
    <location>
        <begin position="81"/>
        <end position="97"/>
    </location>
</feature>
<organism evidence="2">
    <name type="scientific">Dichomitus squalens</name>
    <dbReference type="NCBI Taxonomy" id="114155"/>
    <lineage>
        <taxon>Eukaryota</taxon>
        <taxon>Fungi</taxon>
        <taxon>Dikarya</taxon>
        <taxon>Basidiomycota</taxon>
        <taxon>Agaricomycotina</taxon>
        <taxon>Agaricomycetes</taxon>
        <taxon>Polyporales</taxon>
        <taxon>Polyporaceae</taxon>
        <taxon>Dichomitus</taxon>
    </lineage>
</organism>
<name>A0A4Q9MWS7_9APHY</name>
<feature type="compositionally biased region" description="Polar residues" evidence="1">
    <location>
        <begin position="134"/>
        <end position="157"/>
    </location>
</feature>
<feature type="compositionally biased region" description="Polar residues" evidence="1">
    <location>
        <begin position="108"/>
        <end position="118"/>
    </location>
</feature>
<evidence type="ECO:0000313" key="2">
    <source>
        <dbReference type="EMBL" id="TBU32469.1"/>
    </source>
</evidence>
<evidence type="ECO:0000256" key="1">
    <source>
        <dbReference type="SAM" id="MobiDB-lite"/>
    </source>
</evidence>
<dbReference type="AlphaFoldDB" id="A0A4Q9MWS7"/>
<dbReference type="Proteomes" id="UP000292957">
    <property type="component" value="Unassembled WGS sequence"/>
</dbReference>
<gene>
    <name evidence="2" type="ORF">BD311DRAFT_34083</name>
</gene>
<dbReference type="EMBL" id="ML143395">
    <property type="protein sequence ID" value="TBU32469.1"/>
    <property type="molecule type" value="Genomic_DNA"/>
</dbReference>
<dbReference type="OrthoDB" id="2754882at2759"/>
<protein>
    <submittedName>
        <fullName evidence="2">Uncharacterized protein</fullName>
    </submittedName>
</protein>
<proteinExistence type="predicted"/>
<sequence>MAPPVLSHLQSGSSRRVQAREEATVQYDQQAMPPPPPPGNWSSSTRAQIPAARLDNASRAPSRQPSFLPPPTPKASSSSSQRFIPTTPSRAASNAQPATPRMFLPGTQFGSQSHTQRFVPSGAQRPSVPGSGSGNMATSGSTSQAFRSPSLTTSRSGGQRAPFVPGASGGVS</sequence>
<reference evidence="2" key="1">
    <citation type="submission" date="2019-01" db="EMBL/GenBank/DDBJ databases">
        <title>Draft genome sequences of three monokaryotic isolates of the white-rot basidiomycete fungus Dichomitus squalens.</title>
        <authorList>
            <consortium name="DOE Joint Genome Institute"/>
            <person name="Lopez S.C."/>
            <person name="Andreopoulos B."/>
            <person name="Pangilinan J."/>
            <person name="Lipzen A."/>
            <person name="Riley R."/>
            <person name="Ahrendt S."/>
            <person name="Ng V."/>
            <person name="Barry K."/>
            <person name="Daum C."/>
            <person name="Grigoriev I.V."/>
            <person name="Hilden K.S."/>
            <person name="Makela M.R."/>
            <person name="de Vries R.P."/>
        </authorList>
    </citation>
    <scope>NUCLEOTIDE SEQUENCE [LARGE SCALE GENOMIC DNA]</scope>
    <source>
        <strain evidence="2">OM18370.1</strain>
    </source>
</reference>